<dbReference type="PANTHER" id="PTHR33546:SF1">
    <property type="entry name" value="LARGE, MULTIFUNCTIONAL SECRETED PROTEIN"/>
    <property type="match status" value="1"/>
</dbReference>
<dbReference type="GO" id="GO:0009055">
    <property type="term" value="F:electron transfer activity"/>
    <property type="evidence" value="ECO:0007669"/>
    <property type="project" value="InterPro"/>
</dbReference>
<evidence type="ECO:0000256" key="1">
    <source>
        <dbReference type="ARBA" id="ARBA00022617"/>
    </source>
</evidence>
<dbReference type="InterPro" id="IPR036280">
    <property type="entry name" value="Multihaem_cyt_sf"/>
</dbReference>
<feature type="signal peptide" evidence="5">
    <location>
        <begin position="1"/>
        <end position="21"/>
    </location>
</feature>
<evidence type="ECO:0000313" key="8">
    <source>
        <dbReference type="Proteomes" id="UP000004947"/>
    </source>
</evidence>
<dbReference type="PROSITE" id="PS51007">
    <property type="entry name" value="CYTC"/>
    <property type="match status" value="4"/>
</dbReference>
<keyword evidence="8" id="KW-1185">Reference proteome</keyword>
<dbReference type="Gene3D" id="1.10.760.10">
    <property type="entry name" value="Cytochrome c-like domain"/>
    <property type="match status" value="3"/>
</dbReference>
<name>A6DLA9_9BACT</name>
<dbReference type="Gene3D" id="2.120.10.30">
    <property type="entry name" value="TolB, C-terminal domain"/>
    <property type="match status" value="1"/>
</dbReference>
<dbReference type="InterPro" id="IPR011042">
    <property type="entry name" value="6-blade_b-propeller_TolB-like"/>
</dbReference>
<evidence type="ECO:0000313" key="7">
    <source>
        <dbReference type="EMBL" id="EDM27711.1"/>
    </source>
</evidence>
<dbReference type="GO" id="GO:0020037">
    <property type="term" value="F:heme binding"/>
    <property type="evidence" value="ECO:0007669"/>
    <property type="project" value="InterPro"/>
</dbReference>
<dbReference type="InterPro" id="IPR009056">
    <property type="entry name" value="Cyt_c-like_dom"/>
</dbReference>
<dbReference type="SUPFAM" id="SSF46626">
    <property type="entry name" value="Cytochrome c"/>
    <property type="match status" value="2"/>
</dbReference>
<dbReference type="InterPro" id="IPR046476">
    <property type="entry name" value="DUF6797"/>
</dbReference>
<dbReference type="PANTHER" id="PTHR33546">
    <property type="entry name" value="LARGE, MULTIFUNCTIONAL SECRETED PROTEIN-RELATED"/>
    <property type="match status" value="1"/>
</dbReference>
<dbReference type="SUPFAM" id="SSF63825">
    <property type="entry name" value="YWTD domain"/>
    <property type="match status" value="1"/>
</dbReference>
<keyword evidence="1 4" id="KW-0349">Heme</keyword>
<dbReference type="SUPFAM" id="SSF56988">
    <property type="entry name" value="Anthrax protective antigen"/>
    <property type="match status" value="1"/>
</dbReference>
<evidence type="ECO:0000256" key="4">
    <source>
        <dbReference type="PROSITE-ProRule" id="PRU00433"/>
    </source>
</evidence>
<evidence type="ECO:0000256" key="5">
    <source>
        <dbReference type="SAM" id="SignalP"/>
    </source>
</evidence>
<keyword evidence="5" id="KW-0732">Signal</keyword>
<evidence type="ECO:0000256" key="2">
    <source>
        <dbReference type="ARBA" id="ARBA00022723"/>
    </source>
</evidence>
<dbReference type="Pfam" id="PF20601">
    <property type="entry name" value="DUF6797"/>
    <property type="match status" value="1"/>
</dbReference>
<accession>A6DLA9</accession>
<feature type="domain" description="Cytochrome c" evidence="6">
    <location>
        <begin position="910"/>
        <end position="996"/>
    </location>
</feature>
<keyword evidence="2 4" id="KW-0479">Metal-binding</keyword>
<dbReference type="Proteomes" id="UP000004947">
    <property type="component" value="Unassembled WGS sequence"/>
</dbReference>
<dbReference type="Gene3D" id="2.60.120.380">
    <property type="match status" value="1"/>
</dbReference>
<comment type="caution">
    <text evidence="7">The sequence shown here is derived from an EMBL/GenBank/DDBJ whole genome shotgun (WGS) entry which is preliminary data.</text>
</comment>
<dbReference type="Pfam" id="PF00034">
    <property type="entry name" value="Cytochrom_C"/>
    <property type="match status" value="2"/>
</dbReference>
<gene>
    <name evidence="7" type="ORF">LNTAR_20933</name>
</gene>
<feature type="domain" description="Cytochrome c" evidence="6">
    <location>
        <begin position="1006"/>
        <end position="1088"/>
    </location>
</feature>
<sequence>MLKRASKLALGLGLCAISAQAKQWYESYDFSQVSSQVVSLGDDTILRGKSVLMGQGKDQYSAYYDSGSMNLRFVAKGRINFNGTPWNGSHGGNSNIKSEVLLNSAPSLAWAYKSSWNDPRDFDYAPLPHHYVKFLGTYRHNEQVVFSYTVGDQKSAILEMPAMKDGAFVRHFNIAVAKEELLLKVLDSPEPSLQLNTTSMKLEKEGAIQFIRIPAGSKNLKFAISYKKGSPAPSLAAMDLKALTQGGKTRWPQTVKAQGKLNDFESDIFAVDQIPIPERNPWGSVMKFGGFDYFSDGSRAAFCTWNGDVWIASNLDKDLKNIVWKRYAAGMNETLGLRIVDDVIYVSGKDQITRLHDFNNDGEADFYENFNNDCKITKNFHEFTFDLHTDAAGNFYVAKAAPVLQGGRGFDKTHDNHGVIFKVSKDGQHSEIFASGLRAPGGMSINAEGTIATTGENEGTYVPACKINYLEKGDFAGVIHPGNGKKESEGYKKPLCFIPMNRDNSGGSQIWVPKNSWGDLGGKLIHLSYGQSKAYTTFQEKVNGQVQGGVVALPIRLMSSGMRIRFNPKNTDSAIITGFKGWQTNASRMSAINRVRYKGNKMIRPLEVKATTQGLYLTFNEMLDPETLKNVNNFSVQRWNYVYSEQYGSGHFATNTPQEELDKFKTTESKRVGRIGFSRNQEGEKVYVTALKLMRDGKTVFLKLHDMKPVDNMKVVYQLKTAKGKDLNSEIINTIYNLSPDDSQVPDMVSVKEMELQDKINNYPVGITVEMKGKHVWEYDNKVARLLNIQLKKDELPSPFLMSGAFTAIYNGHLIVTEKEKVHFQTELTGALRFELNGKVIFDENKNGELIKSSMIELDPGAHDLRLSFKSDTAKKSYFNLKWQGSKFPLEPISPNNLRYSTGATSDEFQSHRKGRMMIAEARCISCHKSESKELMPELAQMDSPSLENAGGRLHKSWMAEWIANPKNLNKHAHMPKVVLNKQEAKNIAEFLASDIQADKSAALTGNSKRGSELFYDLGCISCHTRPEEKNQKGERLLLSNVANKFKPQALKEFLMSPEKLYKWTKMPNFSLSDDEAIDLASFLLKRAKGPKMAEFKADAKVGHKLFRERGCIDCHGGKESSMLSTIPFEQIKGQQKGCLSRKPKINFGISRKEMEPIRKVFAQKAHSLKNHSPSEFAERQFKTLNCNACHSRDNASAKWQKYANEIKDLKTHYKDKGHLDQSRPQLTFVGEKIKEGTIKKYLDGSLDYDSREWLLARMPSFPARAEMMAKSLAYQHAQQGKKDSLNADKNIIAVGKKLVGTSGFGCIICHDIGKEKAIAAFEVKGVNLKYTADRLGKDFYMRWMLNPAHIVPNTKMPKYADEKGKSPLPDYNNDAAKQFEAIFEYINTLK</sequence>
<dbReference type="GO" id="GO:0046872">
    <property type="term" value="F:metal ion binding"/>
    <property type="evidence" value="ECO:0007669"/>
    <property type="project" value="UniProtKB-KW"/>
</dbReference>
<dbReference type="RefSeq" id="WP_007278669.1">
    <property type="nucleotide sequence ID" value="NZ_ABCK01000008.1"/>
</dbReference>
<evidence type="ECO:0000259" key="6">
    <source>
        <dbReference type="PROSITE" id="PS51007"/>
    </source>
</evidence>
<feature type="domain" description="Cytochrome c" evidence="6">
    <location>
        <begin position="1291"/>
        <end position="1391"/>
    </location>
</feature>
<organism evidence="7 8">
    <name type="scientific">Lentisphaera araneosa HTCC2155</name>
    <dbReference type="NCBI Taxonomy" id="313628"/>
    <lineage>
        <taxon>Bacteria</taxon>
        <taxon>Pseudomonadati</taxon>
        <taxon>Lentisphaerota</taxon>
        <taxon>Lentisphaeria</taxon>
        <taxon>Lentisphaerales</taxon>
        <taxon>Lentisphaeraceae</taxon>
        <taxon>Lentisphaera</taxon>
    </lineage>
</organism>
<dbReference type="STRING" id="313628.LNTAR_20933"/>
<dbReference type="OrthoDB" id="219211at2"/>
<keyword evidence="3 4" id="KW-0408">Iron</keyword>
<dbReference type="eggNOG" id="COG2010">
    <property type="taxonomic scope" value="Bacteria"/>
</dbReference>
<evidence type="ECO:0000256" key="3">
    <source>
        <dbReference type="ARBA" id="ARBA00023004"/>
    </source>
</evidence>
<proteinExistence type="predicted"/>
<dbReference type="EMBL" id="ABCK01000008">
    <property type="protein sequence ID" value="EDM27711.1"/>
    <property type="molecule type" value="Genomic_DNA"/>
</dbReference>
<dbReference type="eggNOG" id="COG2133">
    <property type="taxonomic scope" value="Bacteria"/>
</dbReference>
<protein>
    <submittedName>
        <fullName evidence="7">Probable large, multifunctional secreted protein</fullName>
    </submittedName>
</protein>
<feature type="domain" description="Cytochrome c" evidence="6">
    <location>
        <begin position="1098"/>
        <end position="1218"/>
    </location>
</feature>
<dbReference type="SUPFAM" id="SSF48695">
    <property type="entry name" value="Multiheme cytochromes"/>
    <property type="match status" value="1"/>
</dbReference>
<feature type="chain" id="PRO_5002692334" evidence="5">
    <location>
        <begin position="22"/>
        <end position="1391"/>
    </location>
</feature>
<dbReference type="InterPro" id="IPR036909">
    <property type="entry name" value="Cyt_c-like_dom_sf"/>
</dbReference>
<reference evidence="7 8" key="1">
    <citation type="journal article" date="2010" name="J. Bacteriol.">
        <title>Genome sequence of Lentisphaera araneosa HTCC2155T, the type species of the order Lentisphaerales in the phylum Lentisphaerae.</title>
        <authorList>
            <person name="Thrash J.C."/>
            <person name="Cho J.C."/>
            <person name="Vergin K.L."/>
            <person name="Morris R.M."/>
            <person name="Giovannoni S.J."/>
        </authorList>
    </citation>
    <scope>NUCLEOTIDE SEQUENCE [LARGE SCALE GENOMIC DNA]</scope>
    <source>
        <strain evidence="7 8">HTCC2155</strain>
    </source>
</reference>